<dbReference type="Gene3D" id="3.40.1800.20">
    <property type="match status" value="1"/>
</dbReference>
<protein>
    <submittedName>
        <fullName evidence="20">Zinc finger protein 84-like isoform X2</fullName>
    </submittedName>
</protein>
<dbReference type="GO" id="GO:0005634">
    <property type="term" value="C:nucleus"/>
    <property type="evidence" value="ECO:0007669"/>
    <property type="project" value="UniProtKB-SubCell"/>
</dbReference>
<feature type="domain" description="C2H2-type" evidence="16">
    <location>
        <begin position="720"/>
        <end position="747"/>
    </location>
</feature>
<organism evidence="19 20">
    <name type="scientific">Dinoponera quadriceps</name>
    <name type="common">South American ant</name>
    <dbReference type="NCBI Taxonomy" id="609295"/>
    <lineage>
        <taxon>Eukaryota</taxon>
        <taxon>Metazoa</taxon>
        <taxon>Ecdysozoa</taxon>
        <taxon>Arthropoda</taxon>
        <taxon>Hexapoda</taxon>
        <taxon>Insecta</taxon>
        <taxon>Pterygota</taxon>
        <taxon>Neoptera</taxon>
        <taxon>Endopterygota</taxon>
        <taxon>Hymenoptera</taxon>
        <taxon>Apocrita</taxon>
        <taxon>Aculeata</taxon>
        <taxon>Formicoidea</taxon>
        <taxon>Formicidae</taxon>
        <taxon>Ponerinae</taxon>
        <taxon>Ponerini</taxon>
        <taxon>Dinoponera</taxon>
    </lineage>
</organism>
<evidence type="ECO:0000256" key="13">
    <source>
        <dbReference type="PROSITE-ProRule" id="PRU00042"/>
    </source>
</evidence>
<keyword evidence="6 13" id="KW-0863">Zinc-finger</keyword>
<keyword evidence="5" id="KW-0677">Repeat</keyword>
<dbReference type="Gene3D" id="3.30.160.60">
    <property type="entry name" value="Classic Zinc Finger"/>
    <property type="match status" value="10"/>
</dbReference>
<feature type="binding site" evidence="15">
    <location>
        <position position="186"/>
    </location>
    <ligand>
        <name>Zn(2+)</name>
        <dbReference type="ChEBI" id="CHEBI:29105"/>
    </ligand>
</feature>
<feature type="domain" description="C2H2-type" evidence="16">
    <location>
        <begin position="831"/>
        <end position="853"/>
    </location>
</feature>
<evidence type="ECO:0000256" key="12">
    <source>
        <dbReference type="ARBA" id="ARBA00023242"/>
    </source>
</evidence>
<dbReference type="InterPro" id="IPR012934">
    <property type="entry name" value="Znf_AD"/>
</dbReference>
<dbReference type="FunFam" id="3.30.160.60:FF:000690">
    <property type="entry name" value="Zinc finger protein 354C"/>
    <property type="match status" value="1"/>
</dbReference>
<keyword evidence="7 15" id="KW-0862">Zinc</keyword>
<dbReference type="PANTHER" id="PTHR24394:SF29">
    <property type="entry name" value="MYONEURIN"/>
    <property type="match status" value="1"/>
</dbReference>
<reference evidence="20" key="1">
    <citation type="submission" date="2025-08" db="UniProtKB">
        <authorList>
            <consortium name="RefSeq"/>
        </authorList>
    </citation>
    <scope>IDENTIFICATION</scope>
</reference>
<dbReference type="GeneID" id="106744706"/>
<dbReference type="FunFam" id="3.30.160.60:FF:000624">
    <property type="entry name" value="zinc finger protein 697"/>
    <property type="match status" value="2"/>
</dbReference>
<dbReference type="GO" id="GO:0000981">
    <property type="term" value="F:DNA-binding transcription factor activity, RNA polymerase II-specific"/>
    <property type="evidence" value="ECO:0007669"/>
    <property type="project" value="TreeGrafter"/>
</dbReference>
<dbReference type="FunFam" id="3.30.160.60:FF:000417">
    <property type="entry name" value="Zinc finger protein"/>
    <property type="match status" value="1"/>
</dbReference>
<keyword evidence="3" id="KW-1017">Isopeptide bond</keyword>
<keyword evidence="4 15" id="KW-0479">Metal-binding</keyword>
<dbReference type="GO" id="GO:0043565">
    <property type="term" value="F:sequence-specific DNA binding"/>
    <property type="evidence" value="ECO:0007669"/>
    <property type="project" value="UniProtKB-ARBA"/>
</dbReference>
<feature type="domain" description="C2H2-type" evidence="16">
    <location>
        <begin position="748"/>
        <end position="775"/>
    </location>
</feature>
<keyword evidence="12" id="KW-0539">Nucleus</keyword>
<dbReference type="FunFam" id="3.30.160.60:FF:000193">
    <property type="entry name" value="Zinc finger protein 300"/>
    <property type="match status" value="1"/>
</dbReference>
<dbReference type="Proteomes" id="UP000515204">
    <property type="component" value="Unplaced"/>
</dbReference>
<dbReference type="SUPFAM" id="SSF57667">
    <property type="entry name" value="beta-beta-alpha zinc fingers"/>
    <property type="match status" value="7"/>
</dbReference>
<dbReference type="GO" id="GO:0008270">
    <property type="term" value="F:zinc ion binding"/>
    <property type="evidence" value="ECO:0007669"/>
    <property type="project" value="UniProtKB-UniRule"/>
</dbReference>
<dbReference type="Pfam" id="PF12874">
    <property type="entry name" value="zf-met"/>
    <property type="match status" value="3"/>
</dbReference>
<evidence type="ECO:0000256" key="3">
    <source>
        <dbReference type="ARBA" id="ARBA00022499"/>
    </source>
</evidence>
<dbReference type="GO" id="GO:0003682">
    <property type="term" value="F:chromatin binding"/>
    <property type="evidence" value="ECO:0007669"/>
    <property type="project" value="UniProtKB-ARBA"/>
</dbReference>
<dbReference type="InterPro" id="IPR006612">
    <property type="entry name" value="THAP_Znf"/>
</dbReference>
<name>A0A6P3X9T8_DINQU</name>
<dbReference type="AlphaFoldDB" id="A0A6P3X9T8"/>
<evidence type="ECO:0000256" key="4">
    <source>
        <dbReference type="ARBA" id="ARBA00022723"/>
    </source>
</evidence>
<evidence type="ECO:0000259" key="17">
    <source>
        <dbReference type="PROSITE" id="PS50950"/>
    </source>
</evidence>
<dbReference type="InterPro" id="IPR036236">
    <property type="entry name" value="Znf_C2H2_sf"/>
</dbReference>
<feature type="domain" description="C2H2-type" evidence="16">
    <location>
        <begin position="506"/>
        <end position="533"/>
    </location>
</feature>
<dbReference type="FunFam" id="3.30.160.60:FF:001370">
    <property type="entry name" value="Zinc finger protein"/>
    <property type="match status" value="1"/>
</dbReference>
<keyword evidence="19" id="KW-1185">Reference proteome</keyword>
<keyword evidence="11" id="KW-0804">Transcription</keyword>
<dbReference type="SMART" id="SM00355">
    <property type="entry name" value="ZnF_C2H2"/>
    <property type="match status" value="15"/>
</dbReference>
<dbReference type="GO" id="GO:0000785">
    <property type="term" value="C:chromatin"/>
    <property type="evidence" value="ECO:0007669"/>
    <property type="project" value="UniProtKB-ARBA"/>
</dbReference>
<evidence type="ECO:0000256" key="1">
    <source>
        <dbReference type="ARBA" id="ARBA00004123"/>
    </source>
</evidence>
<dbReference type="GO" id="GO:0040029">
    <property type="term" value="P:epigenetic regulation of gene expression"/>
    <property type="evidence" value="ECO:0007669"/>
    <property type="project" value="UniProtKB-ARBA"/>
</dbReference>
<keyword evidence="8" id="KW-0832">Ubl conjugation</keyword>
<dbReference type="Pfam" id="PF07776">
    <property type="entry name" value="zf-AD"/>
    <property type="match status" value="1"/>
</dbReference>
<dbReference type="SMART" id="SM00868">
    <property type="entry name" value="zf-AD"/>
    <property type="match status" value="2"/>
</dbReference>
<dbReference type="PANTHER" id="PTHR24394">
    <property type="entry name" value="ZINC FINGER PROTEIN"/>
    <property type="match status" value="1"/>
</dbReference>
<feature type="domain" description="THAP-type" evidence="17">
    <location>
        <begin position="1"/>
        <end position="87"/>
    </location>
</feature>
<dbReference type="InterPro" id="IPR013087">
    <property type="entry name" value="Znf_C2H2_type"/>
</dbReference>
<feature type="domain" description="C2H2-type" evidence="16">
    <location>
        <begin position="537"/>
        <end position="564"/>
    </location>
</feature>
<evidence type="ECO:0000256" key="14">
    <source>
        <dbReference type="PROSITE-ProRule" id="PRU00309"/>
    </source>
</evidence>
<evidence type="ECO:0000256" key="8">
    <source>
        <dbReference type="ARBA" id="ARBA00022843"/>
    </source>
</evidence>
<sequence>MRIVCSALNCKYSSEDEDSSSVIFINFPNDDTAKAWAEKCGRSDLVEKSNAELHLNYYICSHHIEDRCYISKNIPVIIEQGAVPTLFGTSSRTDSEDSINIFDKPQHLQEAGDNVSLTYCNMNIETNEYHSLTIRFSDLCRICGEVVLDGVDIFAAKSIELKLTEKINLHMPISIDTDDSMPQKLCSECCSKLEITHLLAISCLKTDIKLKKLLNVEKHLEYESKYNALVEKCLLEADAEICMDNNTNPDTASFAMNKMANPDLETSLEELENEESPEAQNINFQCIDKGFMQSEISTIGQTYKECNSKDNSNCAVKEISQVEQDKIRNSKRDISCSQCQNFYETQEIFENHKIFCIKKKDTSEYITMSNMLQGKKDIDVVVNTELEIESSHTGNEKLESEQTIDKPEISESEQLLHCTICSELFKTQQDFDKHSHKNLAENDTIGVRKRCGHCKEMYYNKKDLLNHIMQLHGGKLLVRCFTCDKTYEKWSSLDIHEATHRLDKPYLCDLCGKSFKHSNYLRGHKRIHLDESKKKRHVCEVCKKAFRSRFHLREHKNQHEGNKPYTCEQCGKAFYRRIQLRQHKLSHGVNKYMCSICNATFNRRGNMNSHVKRHSNEDGMYTCSVCAHKCKSMSELKTHRKNHTEEEIVDSIKKKSSDKEIWRCNVCNKVFSKRNVLKQHEQTHERDKIYVECDECNKKLANKNSLMYHKKSVHQKEKPHMCQYCGKSFISKEARLTHERIHTGECPYVCKVCNVRYRCSNNLNQHMRTHTGLKPYTCNYCNKRFARKGTLTVHERTHTGVKPYPCEICGRCFSQKNDMMKHVKTHRCKSLQCDRCNDVFKRKKDLLKHTAVHDTSAILNYVDTCPSTLRQYDSSLRLNIGNS</sequence>
<evidence type="ECO:0000256" key="2">
    <source>
        <dbReference type="ARBA" id="ARBA00006991"/>
    </source>
</evidence>
<evidence type="ECO:0000256" key="6">
    <source>
        <dbReference type="ARBA" id="ARBA00022771"/>
    </source>
</evidence>
<dbReference type="PROSITE" id="PS50157">
    <property type="entry name" value="ZINC_FINGER_C2H2_2"/>
    <property type="match status" value="13"/>
</dbReference>
<evidence type="ECO:0000256" key="11">
    <source>
        <dbReference type="ARBA" id="ARBA00023163"/>
    </source>
</evidence>
<feature type="domain" description="C2H2-type" evidence="16">
    <location>
        <begin position="776"/>
        <end position="803"/>
    </location>
</feature>
<feature type="binding site" evidence="15">
    <location>
        <position position="189"/>
    </location>
    <ligand>
        <name>Zn(2+)</name>
        <dbReference type="ChEBI" id="CHEBI:29105"/>
    </ligand>
</feature>
<feature type="domain" description="C2H2-type" evidence="16">
    <location>
        <begin position="478"/>
        <end position="505"/>
    </location>
</feature>
<feature type="domain" description="C2H2-type" evidence="16">
    <location>
        <begin position="662"/>
        <end position="689"/>
    </location>
</feature>
<dbReference type="OrthoDB" id="6077919at2759"/>
<evidence type="ECO:0000256" key="15">
    <source>
        <dbReference type="PROSITE-ProRule" id="PRU01263"/>
    </source>
</evidence>
<feature type="binding site" evidence="15">
    <location>
        <position position="143"/>
    </location>
    <ligand>
        <name>Zn(2+)</name>
        <dbReference type="ChEBI" id="CHEBI:29105"/>
    </ligand>
</feature>
<feature type="domain" description="ZAD" evidence="18">
    <location>
        <begin position="138"/>
        <end position="213"/>
    </location>
</feature>
<dbReference type="SMART" id="SM00980">
    <property type="entry name" value="THAP"/>
    <property type="match status" value="1"/>
</dbReference>
<keyword evidence="9" id="KW-0805">Transcription regulation</keyword>
<dbReference type="PROSITE" id="PS50950">
    <property type="entry name" value="ZF_THAP"/>
    <property type="match status" value="1"/>
</dbReference>
<dbReference type="Pfam" id="PF13912">
    <property type="entry name" value="zf-C2H2_6"/>
    <property type="match status" value="1"/>
</dbReference>
<evidence type="ECO:0000259" key="16">
    <source>
        <dbReference type="PROSITE" id="PS50157"/>
    </source>
</evidence>
<dbReference type="RefSeq" id="XP_014475156.1">
    <property type="nucleotide sequence ID" value="XM_014619670.1"/>
</dbReference>
<feature type="domain" description="C2H2-type" evidence="16">
    <location>
        <begin position="565"/>
        <end position="592"/>
    </location>
</feature>
<dbReference type="PROSITE" id="PS51915">
    <property type="entry name" value="ZAD"/>
    <property type="match status" value="1"/>
</dbReference>
<dbReference type="PROSITE" id="PS00028">
    <property type="entry name" value="ZINC_FINGER_C2H2_1"/>
    <property type="match status" value="14"/>
</dbReference>
<feature type="domain" description="C2H2-type" evidence="16">
    <location>
        <begin position="691"/>
        <end position="719"/>
    </location>
</feature>
<feature type="binding site" evidence="15">
    <location>
        <position position="140"/>
    </location>
    <ligand>
        <name>Zn(2+)</name>
        <dbReference type="ChEBI" id="CHEBI:29105"/>
    </ligand>
</feature>
<dbReference type="GO" id="GO:0003690">
    <property type="term" value="F:double-stranded DNA binding"/>
    <property type="evidence" value="ECO:0007669"/>
    <property type="project" value="UniProtKB-ARBA"/>
</dbReference>
<gene>
    <name evidence="20" type="primary">LOC106744706</name>
</gene>
<comment type="similarity">
    <text evidence="2">Belongs to the krueppel C2H2-type zinc-finger protein family.</text>
</comment>
<accession>A0A6P3X9T8</accession>
<feature type="domain" description="C2H2-type" evidence="16">
    <location>
        <begin position="804"/>
        <end position="826"/>
    </location>
</feature>
<evidence type="ECO:0000259" key="18">
    <source>
        <dbReference type="PROSITE" id="PS51915"/>
    </source>
</evidence>
<dbReference type="Pfam" id="PF00096">
    <property type="entry name" value="zf-C2H2"/>
    <property type="match status" value="5"/>
</dbReference>
<evidence type="ECO:0000256" key="5">
    <source>
        <dbReference type="ARBA" id="ARBA00022737"/>
    </source>
</evidence>
<evidence type="ECO:0000256" key="7">
    <source>
        <dbReference type="ARBA" id="ARBA00022833"/>
    </source>
</evidence>
<evidence type="ECO:0000313" key="19">
    <source>
        <dbReference type="Proteomes" id="UP000515204"/>
    </source>
</evidence>
<evidence type="ECO:0000313" key="20">
    <source>
        <dbReference type="RefSeq" id="XP_014475156.1"/>
    </source>
</evidence>
<proteinExistence type="inferred from homology"/>
<dbReference type="SUPFAM" id="SSF57716">
    <property type="entry name" value="Glucocorticoid receptor-like (DNA-binding domain)"/>
    <property type="match status" value="2"/>
</dbReference>
<evidence type="ECO:0000256" key="9">
    <source>
        <dbReference type="ARBA" id="ARBA00023015"/>
    </source>
</evidence>
<feature type="domain" description="C2H2-type" evidence="16">
    <location>
        <begin position="621"/>
        <end position="648"/>
    </location>
</feature>
<keyword evidence="10 14" id="KW-0238">DNA-binding</keyword>
<feature type="domain" description="C2H2-type" evidence="16">
    <location>
        <begin position="592"/>
        <end position="619"/>
    </location>
</feature>
<comment type="subcellular location">
    <subcellularLocation>
        <location evidence="1">Nucleus</location>
    </subcellularLocation>
</comment>
<evidence type="ECO:0000256" key="10">
    <source>
        <dbReference type="ARBA" id="ARBA00023125"/>
    </source>
</evidence>